<feature type="transmembrane region" description="Helical" evidence="2">
    <location>
        <begin position="68"/>
        <end position="87"/>
    </location>
</feature>
<evidence type="ECO:0000256" key="2">
    <source>
        <dbReference type="SAM" id="Phobius"/>
    </source>
</evidence>
<keyword evidence="2" id="KW-1133">Transmembrane helix</keyword>
<name>A0A7S3JN72_9SPIT</name>
<feature type="region of interest" description="Disordered" evidence="1">
    <location>
        <begin position="156"/>
        <end position="177"/>
    </location>
</feature>
<proteinExistence type="predicted"/>
<accession>A0A7S3JN72</accession>
<keyword evidence="2" id="KW-0812">Transmembrane</keyword>
<sequence length="251" mass="29331">MMDQGDFDFNVFLDRKNKNKDKYKEQLLTKDDINKAVEMLKKEKVDKYEILSINPNALKKFNLYKRMAIFLNIPIMLIIPFGCEFLIDFTHPKANMLYALLYTADTFLFVNFFMIYNMLKQAVISINYLVKEDKFEINHFISPRFFKSLFSKKASEPNESTPEQTVASGNTDIVSPGSLGKAPKSLVNPFIGYRNIDTDQKYITEGMCTWHDRHFFDSVLERAKELRGTKVSERILRNKEKRRQGKGNPFS</sequence>
<keyword evidence="2" id="KW-0472">Membrane</keyword>
<protein>
    <submittedName>
        <fullName evidence="3">Uncharacterized protein</fullName>
    </submittedName>
</protein>
<dbReference type="EMBL" id="HBII01039242">
    <property type="protein sequence ID" value="CAE0357646.1"/>
    <property type="molecule type" value="Transcribed_RNA"/>
</dbReference>
<feature type="transmembrane region" description="Helical" evidence="2">
    <location>
        <begin position="99"/>
        <end position="119"/>
    </location>
</feature>
<gene>
    <name evidence="3" type="ORF">EHAR0213_LOCUS16565</name>
</gene>
<feature type="compositionally biased region" description="Polar residues" evidence="1">
    <location>
        <begin position="157"/>
        <end position="173"/>
    </location>
</feature>
<dbReference type="AlphaFoldDB" id="A0A7S3JN72"/>
<reference evidence="3" key="1">
    <citation type="submission" date="2021-01" db="EMBL/GenBank/DDBJ databases">
        <authorList>
            <person name="Corre E."/>
            <person name="Pelletier E."/>
            <person name="Niang G."/>
            <person name="Scheremetjew M."/>
            <person name="Finn R."/>
            <person name="Kale V."/>
            <person name="Holt S."/>
            <person name="Cochrane G."/>
            <person name="Meng A."/>
            <person name="Brown T."/>
            <person name="Cohen L."/>
        </authorList>
    </citation>
    <scope>NUCLEOTIDE SEQUENCE</scope>
    <source>
        <strain evidence="3">FSP1.4</strain>
    </source>
</reference>
<organism evidence="3">
    <name type="scientific">Euplotes harpa</name>
    <dbReference type="NCBI Taxonomy" id="151035"/>
    <lineage>
        <taxon>Eukaryota</taxon>
        <taxon>Sar</taxon>
        <taxon>Alveolata</taxon>
        <taxon>Ciliophora</taxon>
        <taxon>Intramacronucleata</taxon>
        <taxon>Spirotrichea</taxon>
        <taxon>Hypotrichia</taxon>
        <taxon>Euplotida</taxon>
        <taxon>Euplotidae</taxon>
        <taxon>Euplotes</taxon>
    </lineage>
</organism>
<evidence type="ECO:0000313" key="3">
    <source>
        <dbReference type="EMBL" id="CAE0357646.1"/>
    </source>
</evidence>
<evidence type="ECO:0000256" key="1">
    <source>
        <dbReference type="SAM" id="MobiDB-lite"/>
    </source>
</evidence>